<dbReference type="PANTHER" id="PTHR10196">
    <property type="entry name" value="SUGAR KINASE"/>
    <property type="match status" value="1"/>
</dbReference>
<protein>
    <recommendedName>
        <fullName evidence="11">Probable glycerol kinase</fullName>
        <ecNumber evidence="3">2.7.1.30</ecNumber>
    </recommendedName>
    <alternativeName>
        <fullName evidence="9">ATP:glycerol 3-phosphotransferase</fullName>
    </alternativeName>
</protein>
<feature type="domain" description="Carbohydrate kinase FGGY C-terminal" evidence="13">
    <location>
        <begin position="266"/>
        <end position="456"/>
    </location>
</feature>
<dbReference type="NCBIfam" id="TIGR01311">
    <property type="entry name" value="glycerol_kin"/>
    <property type="match status" value="1"/>
</dbReference>
<dbReference type="InterPro" id="IPR043129">
    <property type="entry name" value="ATPase_NBD"/>
</dbReference>
<dbReference type="Gene3D" id="3.30.420.40">
    <property type="match status" value="2"/>
</dbReference>
<comment type="similarity">
    <text evidence="2">Belongs to the FGGY kinase family.</text>
</comment>
<comment type="catalytic activity">
    <reaction evidence="10">
        <text>glycerol + ATP = sn-glycerol 3-phosphate + ADP + H(+)</text>
        <dbReference type="Rhea" id="RHEA:21644"/>
        <dbReference type="ChEBI" id="CHEBI:15378"/>
        <dbReference type="ChEBI" id="CHEBI:17754"/>
        <dbReference type="ChEBI" id="CHEBI:30616"/>
        <dbReference type="ChEBI" id="CHEBI:57597"/>
        <dbReference type="ChEBI" id="CHEBI:456216"/>
        <dbReference type="EC" id="2.7.1.30"/>
    </reaction>
</comment>
<dbReference type="GO" id="GO:0005524">
    <property type="term" value="F:ATP binding"/>
    <property type="evidence" value="ECO:0007669"/>
    <property type="project" value="UniProtKB-KW"/>
</dbReference>
<feature type="domain" description="Carbohydrate kinase FGGY N-terminal" evidence="12">
    <location>
        <begin position="5"/>
        <end position="255"/>
    </location>
</feature>
<dbReference type="GO" id="GO:0004370">
    <property type="term" value="F:glycerol kinase activity"/>
    <property type="evidence" value="ECO:0007669"/>
    <property type="project" value="UniProtKB-EC"/>
</dbReference>
<dbReference type="Pfam" id="PF00370">
    <property type="entry name" value="FGGY_N"/>
    <property type="match status" value="1"/>
</dbReference>
<name>C1BRY7_LEPSM</name>
<dbReference type="PROSITE" id="PS00933">
    <property type="entry name" value="FGGY_KINASES_1"/>
    <property type="match status" value="1"/>
</dbReference>
<evidence type="ECO:0000256" key="7">
    <source>
        <dbReference type="ARBA" id="ARBA00022798"/>
    </source>
</evidence>
<keyword evidence="6 14" id="KW-0418">Kinase</keyword>
<evidence type="ECO:0000256" key="11">
    <source>
        <dbReference type="ARBA" id="ARBA00071571"/>
    </source>
</evidence>
<dbReference type="GO" id="GO:0046167">
    <property type="term" value="P:glycerol-3-phosphate biosynthetic process"/>
    <property type="evidence" value="ECO:0007669"/>
    <property type="project" value="TreeGrafter"/>
</dbReference>
<evidence type="ECO:0000256" key="6">
    <source>
        <dbReference type="ARBA" id="ARBA00022777"/>
    </source>
</evidence>
<evidence type="ECO:0000256" key="3">
    <source>
        <dbReference type="ARBA" id="ARBA00012099"/>
    </source>
</evidence>
<dbReference type="NCBIfam" id="NF000756">
    <property type="entry name" value="PRK00047.1"/>
    <property type="match status" value="1"/>
</dbReference>
<dbReference type="FunFam" id="3.30.420.40:FF:000177">
    <property type="entry name" value="Glycerol kinase"/>
    <property type="match status" value="1"/>
</dbReference>
<dbReference type="SUPFAM" id="SSF53067">
    <property type="entry name" value="Actin-like ATPase domain"/>
    <property type="match status" value="2"/>
</dbReference>
<dbReference type="PANTHER" id="PTHR10196:SF69">
    <property type="entry name" value="GLYCEROL KINASE"/>
    <property type="match status" value="1"/>
</dbReference>
<evidence type="ECO:0000313" key="14">
    <source>
        <dbReference type="EMBL" id="ACO11790.1"/>
    </source>
</evidence>
<dbReference type="EMBL" id="BT077366">
    <property type="protein sequence ID" value="ACO11790.1"/>
    <property type="molecule type" value="mRNA"/>
</dbReference>
<dbReference type="InterPro" id="IPR018484">
    <property type="entry name" value="FGGY_N"/>
</dbReference>
<dbReference type="InterPro" id="IPR042018">
    <property type="entry name" value="GK1-3_metazoan-type"/>
</dbReference>
<proteinExistence type="evidence at transcript level"/>
<dbReference type="EMBL" id="HACA01009429">
    <property type="protein sequence ID" value="CDW26790.1"/>
    <property type="molecule type" value="Transcribed_RNA"/>
</dbReference>
<keyword evidence="8" id="KW-0067">ATP-binding</keyword>
<reference evidence="15" key="2">
    <citation type="submission" date="2014-05" db="EMBL/GenBank/DDBJ databases">
        <authorList>
            <person name="Chronopoulou M."/>
        </authorList>
    </citation>
    <scope>NUCLEOTIDE SEQUENCE</scope>
    <source>
        <tissue evidence="15">Whole organism</tissue>
    </source>
</reference>
<dbReference type="AlphaFoldDB" id="C1BRY7"/>
<organism evidence="14">
    <name type="scientific">Lepeophtheirus salmonis</name>
    <name type="common">Salmon louse</name>
    <name type="synonym">Caligus salmonis</name>
    <dbReference type="NCBI Taxonomy" id="72036"/>
    <lineage>
        <taxon>Eukaryota</taxon>
        <taxon>Metazoa</taxon>
        <taxon>Ecdysozoa</taxon>
        <taxon>Arthropoda</taxon>
        <taxon>Crustacea</taxon>
        <taxon>Multicrustacea</taxon>
        <taxon>Hexanauplia</taxon>
        <taxon>Copepoda</taxon>
        <taxon>Siphonostomatoida</taxon>
        <taxon>Caligidae</taxon>
        <taxon>Lepeophtheirus</taxon>
    </lineage>
</organism>
<keyword evidence="4" id="KW-0808">Transferase</keyword>
<reference evidence="14" key="1">
    <citation type="submission" date="2009-06" db="EMBL/GenBank/DDBJ databases">
        <title>Lepeophtheirus salmonis ESTs and full-length cDNAs.</title>
        <authorList>
            <person name="Yasuike M."/>
            <person name="von Schalburg K."/>
            <person name="Cooper G."/>
            <person name="Leong J."/>
            <person name="Jones S.R.M."/>
            <person name="Koop B.F."/>
        </authorList>
    </citation>
    <scope>NUCLEOTIDE SEQUENCE</scope>
    <source>
        <strain evidence="14">Pacific form</strain>
        <tissue evidence="14">Whole</tissue>
    </source>
</reference>
<evidence type="ECO:0000256" key="1">
    <source>
        <dbReference type="ARBA" id="ARBA00005190"/>
    </source>
</evidence>
<dbReference type="GO" id="GO:0006641">
    <property type="term" value="P:triglyceride metabolic process"/>
    <property type="evidence" value="ECO:0007669"/>
    <property type="project" value="TreeGrafter"/>
</dbReference>
<dbReference type="GO" id="GO:0005739">
    <property type="term" value="C:mitochondrion"/>
    <property type="evidence" value="ECO:0007669"/>
    <property type="project" value="TreeGrafter"/>
</dbReference>
<dbReference type="Pfam" id="PF02782">
    <property type="entry name" value="FGGY_C"/>
    <property type="match status" value="1"/>
</dbReference>
<evidence type="ECO:0000256" key="10">
    <source>
        <dbReference type="ARBA" id="ARBA00052101"/>
    </source>
</evidence>
<accession>C1BRY7</accession>
<evidence type="ECO:0000256" key="4">
    <source>
        <dbReference type="ARBA" id="ARBA00022679"/>
    </source>
</evidence>
<dbReference type="InterPro" id="IPR018483">
    <property type="entry name" value="Carb_kinase_FGGY_CS"/>
</dbReference>
<dbReference type="FunFam" id="3.30.420.40:FF:000108">
    <property type="entry name" value="Glycerol kinase, glycosomal"/>
    <property type="match status" value="1"/>
</dbReference>
<evidence type="ECO:0000256" key="8">
    <source>
        <dbReference type="ARBA" id="ARBA00022840"/>
    </source>
</evidence>
<gene>
    <name evidence="14" type="primary">GLPK</name>
</gene>
<evidence type="ECO:0000313" key="15">
    <source>
        <dbReference type="EMBL" id="CDW26790.1"/>
    </source>
</evidence>
<dbReference type="OrthoDB" id="5422795at2759"/>
<dbReference type="GO" id="GO:0019563">
    <property type="term" value="P:glycerol catabolic process"/>
    <property type="evidence" value="ECO:0007669"/>
    <property type="project" value="UniProtKB-UniPathway"/>
</dbReference>
<dbReference type="UniPathway" id="UPA00618">
    <property type="reaction ID" value="UER00672"/>
</dbReference>
<keyword evidence="5" id="KW-0547">Nucleotide-binding</keyword>
<dbReference type="InterPro" id="IPR000577">
    <property type="entry name" value="Carb_kinase_FGGY"/>
</dbReference>
<evidence type="ECO:0000256" key="9">
    <source>
        <dbReference type="ARBA" id="ARBA00043149"/>
    </source>
</evidence>
<evidence type="ECO:0000259" key="12">
    <source>
        <dbReference type="Pfam" id="PF00370"/>
    </source>
</evidence>
<dbReference type="CDD" id="cd07792">
    <property type="entry name" value="ASKHA_NBD_FGGY_GK1-3-like"/>
    <property type="match status" value="1"/>
</dbReference>
<dbReference type="PIRSF" id="PIRSF000538">
    <property type="entry name" value="GlpK"/>
    <property type="match status" value="1"/>
</dbReference>
<evidence type="ECO:0000256" key="5">
    <source>
        <dbReference type="ARBA" id="ARBA00022741"/>
    </source>
</evidence>
<evidence type="ECO:0000256" key="2">
    <source>
        <dbReference type="ARBA" id="ARBA00009156"/>
    </source>
</evidence>
<keyword evidence="7" id="KW-0319">Glycerol metabolism</keyword>
<comment type="pathway">
    <text evidence="1">Polyol metabolism; glycerol degradation via glycerol kinase pathway; sn-glycerol 3-phosphate from glycerol: step 1/1.</text>
</comment>
<evidence type="ECO:0000259" key="13">
    <source>
        <dbReference type="Pfam" id="PF02782"/>
    </source>
</evidence>
<dbReference type="InterPro" id="IPR005999">
    <property type="entry name" value="Glycerol_kin"/>
</dbReference>
<dbReference type="EC" id="2.7.1.30" evidence="3"/>
<sequence length="504" mass="56113">MECVGAIDQGTSSTRFFVFRAMSTEVIASHTLPVISIYPKQGWVEQDPNHILDTVIKCLEEGAKELINKGYSIKSLVSIGITNQRETTVVWDRITGEPLYNALVWLDTRTKQLVDEYTTKYKTHEYLKDKCGLPISTYFSALKLRWLIDNVPEVKKALDENRLMFGTVDSWIVYKIAVGSIHITDVTNASRTMFMNIHTLDYDQELLDFFEIPSQDILPTIKSSSEIYGKISTPDILSGVPISGILGDQQAALIGQECLHPGMVKSTYGTGAFLLMNVGDKPIFSKNGLLTTVAFQLGISGKPIYALEGSIAVAGSLVSWLRDNMKLIDTYEEMENALRSVTDTGGVYMVPAFCGLFAPYWRNDARGTIVGLSQFTKKEHILRACLESICFQTREIIEAMKDDSTLGLDNLLVDGGMSSNKGFVQILSDLIGNKVSRKDFSETTALGAAMAAGHSMGVWNIHSYSNTDATETMYPSINQTERDESFRQWKRAIDRSLGWIEEDN</sequence>
<dbReference type="InterPro" id="IPR018485">
    <property type="entry name" value="FGGY_C"/>
</dbReference>